<dbReference type="InterPro" id="IPR032675">
    <property type="entry name" value="LRR_dom_sf"/>
</dbReference>
<dbReference type="Gene3D" id="3.80.10.10">
    <property type="entry name" value="Ribonuclease Inhibitor"/>
    <property type="match status" value="1"/>
</dbReference>
<reference evidence="4" key="1">
    <citation type="submission" date="2025-08" db="UniProtKB">
        <authorList>
            <consortium name="RefSeq"/>
        </authorList>
    </citation>
    <scope>IDENTIFICATION</scope>
</reference>
<evidence type="ECO:0000313" key="4">
    <source>
        <dbReference type="RefSeq" id="XP_039114138.1"/>
    </source>
</evidence>
<protein>
    <submittedName>
        <fullName evidence="4">F-box protein At3g62230-like</fullName>
    </submittedName>
</protein>
<feature type="domain" description="At1g61320/AtMIF1 LRR" evidence="2">
    <location>
        <begin position="63"/>
        <end position="244"/>
    </location>
</feature>
<keyword evidence="3" id="KW-1185">Reference proteome</keyword>
<accession>A0AB40AH40</accession>
<dbReference type="Pfam" id="PF08387">
    <property type="entry name" value="FBD"/>
    <property type="match status" value="1"/>
</dbReference>
<proteinExistence type="predicted"/>
<dbReference type="SUPFAM" id="SSF52047">
    <property type="entry name" value="RNI-like"/>
    <property type="match status" value="1"/>
</dbReference>
<evidence type="ECO:0000313" key="3">
    <source>
        <dbReference type="Proteomes" id="UP001515500"/>
    </source>
</evidence>
<dbReference type="GeneID" id="120249624"/>
<gene>
    <name evidence="4" type="primary">LOC120249624</name>
</gene>
<sequence length="448" mass="51088">MAASSSRSNPLNIYLDDSPFTKPDICRQLINDGRQALADGVKSRGQQAFIEYARKVMVSCEQSGINSFHLRFSNPGDYIAHSNEWIRVAGRTRSVMELDLDFSDVNLHDKFPEGNNACAELVSDFYDMYRSSLDTLKLTGCNFDPAKLKEFKHLHNVIIARIAMEDEMLQELIKNCDHLEDLSLIRLTSLYLIRIADEKGALKRLTIEHCHSEDTGLVEIEARNLKYFKYFGRVKLFTIEAPRVEEAVFDFSFRKNFTGDEGCLFVWRHQLICHSKRNNCLQLYHSGLVLPHGDDPLRLSSSNQMLRHLILKKVAMHPNELPGVVLLLRSYPELENLTVTMDDVKQIEGFTYPFDNRPANAAAFWALQITTITCLNRHLKKVTVQGFKGTANELAFLKFLLRKSNVLKDMILEVASDGNIENRNRYMGLAQTLHGLNNASPDVTTTIR</sequence>
<evidence type="ECO:0000259" key="1">
    <source>
        <dbReference type="Pfam" id="PF08387"/>
    </source>
</evidence>
<dbReference type="Pfam" id="PF23622">
    <property type="entry name" value="LRR_At1g61320_AtMIF1"/>
    <property type="match status" value="1"/>
</dbReference>
<feature type="domain" description="FBD" evidence="1">
    <location>
        <begin position="372"/>
        <end position="412"/>
    </location>
</feature>
<dbReference type="PANTHER" id="PTHR34145">
    <property type="entry name" value="OS02G0105600 PROTEIN"/>
    <property type="match status" value="1"/>
</dbReference>
<dbReference type="InterPro" id="IPR006566">
    <property type="entry name" value="FBD"/>
</dbReference>
<dbReference type="RefSeq" id="XP_039114138.1">
    <property type="nucleotide sequence ID" value="XM_039258204.1"/>
</dbReference>
<organism evidence="3 4">
    <name type="scientific">Dioscorea cayennensis subsp. rotundata</name>
    <name type="common">White Guinea yam</name>
    <name type="synonym">Dioscorea rotundata</name>
    <dbReference type="NCBI Taxonomy" id="55577"/>
    <lineage>
        <taxon>Eukaryota</taxon>
        <taxon>Viridiplantae</taxon>
        <taxon>Streptophyta</taxon>
        <taxon>Embryophyta</taxon>
        <taxon>Tracheophyta</taxon>
        <taxon>Spermatophyta</taxon>
        <taxon>Magnoliopsida</taxon>
        <taxon>Liliopsida</taxon>
        <taxon>Dioscoreales</taxon>
        <taxon>Dioscoreaceae</taxon>
        <taxon>Dioscorea</taxon>
    </lineage>
</organism>
<name>A0AB40AH40_DIOCR</name>
<dbReference type="Proteomes" id="UP001515500">
    <property type="component" value="Chromosome 3"/>
</dbReference>
<dbReference type="AlphaFoldDB" id="A0AB40AH40"/>
<evidence type="ECO:0000259" key="2">
    <source>
        <dbReference type="Pfam" id="PF23622"/>
    </source>
</evidence>
<dbReference type="InterPro" id="IPR053772">
    <property type="entry name" value="At1g61320/At1g61330-like"/>
</dbReference>
<dbReference type="PANTHER" id="PTHR34145:SF54">
    <property type="entry name" value="FBD-ASSOCIATED F-BOX PLANT PROTEIN"/>
    <property type="match status" value="1"/>
</dbReference>
<dbReference type="InterPro" id="IPR055357">
    <property type="entry name" value="LRR_At1g61320_AtMIF1"/>
</dbReference>